<dbReference type="Proteomes" id="UP000274131">
    <property type="component" value="Unassembled WGS sequence"/>
</dbReference>
<dbReference type="EMBL" id="UXUI01007890">
    <property type="protein sequence ID" value="VDD89799.1"/>
    <property type="molecule type" value="Genomic_DNA"/>
</dbReference>
<protein>
    <submittedName>
        <fullName evidence="4">COesterase domain-containing protein</fullName>
    </submittedName>
</protein>
<dbReference type="PANTHER" id="PTHR44590:SF3">
    <property type="entry name" value="CARBOXYLESTERASE TYPE B DOMAIN-CONTAINING PROTEIN"/>
    <property type="match status" value="1"/>
</dbReference>
<evidence type="ECO:0000313" key="3">
    <source>
        <dbReference type="Proteomes" id="UP000274131"/>
    </source>
</evidence>
<keyword evidence="3" id="KW-1185">Reference proteome</keyword>
<dbReference type="WBParaSite" id="EVEC_0000484201-mRNA-1">
    <property type="protein sequence ID" value="EVEC_0000484201-mRNA-1"/>
    <property type="gene ID" value="EVEC_0000484201"/>
</dbReference>
<dbReference type="AlphaFoldDB" id="A0A0N4V432"/>
<reference evidence="2 3" key="2">
    <citation type="submission" date="2018-10" db="EMBL/GenBank/DDBJ databases">
        <authorList>
            <consortium name="Pathogen Informatics"/>
        </authorList>
    </citation>
    <scope>NUCLEOTIDE SEQUENCE [LARGE SCALE GENOMIC DNA]</scope>
</reference>
<dbReference type="STRING" id="51028.A0A0N4V432"/>
<feature type="domain" description="Carboxylesterase type B" evidence="1">
    <location>
        <begin position="19"/>
        <end position="543"/>
    </location>
</feature>
<proteinExistence type="predicted"/>
<name>A0A0N4V432_ENTVE</name>
<evidence type="ECO:0000259" key="1">
    <source>
        <dbReference type="Pfam" id="PF00135"/>
    </source>
</evidence>
<dbReference type="Pfam" id="PF00135">
    <property type="entry name" value="COesterase"/>
    <property type="match status" value="1"/>
</dbReference>
<dbReference type="PANTHER" id="PTHR44590">
    <property type="entry name" value="CARBOXYLIC ESTER HYDROLASE-RELATED"/>
    <property type="match status" value="1"/>
</dbReference>
<dbReference type="SUPFAM" id="SSF53474">
    <property type="entry name" value="alpha/beta-Hydrolases"/>
    <property type="match status" value="1"/>
</dbReference>
<accession>A0A0N4V432</accession>
<evidence type="ECO:0000313" key="2">
    <source>
        <dbReference type="EMBL" id="VDD89799.1"/>
    </source>
</evidence>
<reference evidence="4" key="1">
    <citation type="submission" date="2017-02" db="UniProtKB">
        <authorList>
            <consortium name="WormBaseParasite"/>
        </authorList>
    </citation>
    <scope>IDENTIFICATION</scope>
</reference>
<evidence type="ECO:0000313" key="4">
    <source>
        <dbReference type="WBParaSite" id="EVEC_0000484201-mRNA-1"/>
    </source>
</evidence>
<dbReference type="InterPro" id="IPR002018">
    <property type="entry name" value="CarbesteraseB"/>
</dbReference>
<gene>
    <name evidence="2" type="ORF">EVEC_LOCUS4550</name>
</gene>
<sequence length="558" mass="63031">MGSVSSFLHSKTPKEVISSRQVQTKYGVVQGRRIVDEMDLQVDAFLGIPFARPPTGERRFKRPEPPEPWQGVLEATKFGPRAPQVDFFWERWSLGVGKSEDCLRLNVFSPAWEPGEDQPNGFAVMVFIHGGAFLIDSAVKYGDVGICSNLCLHDVIVVTIQYRLGYLGFYTTGDSNCLGNLALWDQTAALKWVKDNIAAFSGDPDRITVFGQSAGGVSVDLLSLSPESRDLFQQVIPMGGNAECAWAITDKQHIVNVCQKFARKLGWNGTVTDPEKQEQLLHFLRKKQPRLFERGLLGKNGVNFNKIGLELAPYVDGEFLPKPISQLRKEAPKKRCLVGTCEYEGLLFASLGSHHFNLEGIEKLLRTAIPNNKYRSAKELRQKAQEMYLQGVDKNDKSAVTRVYTKLYSDLFVNNGTYSYVKSMCKAGHTVYLYSFDYFNPKSFGLLSFRLPFKAATHCTEMTYLFGQSIVFPFKLNAQDKLVLGMMTKMWTNFAKYGDPNGIQGFPGPTWKPATEEHYDLHLSISLRSRMRNGYEGKRGEFWEWVRNTCLKRESSDS</sequence>
<dbReference type="OrthoDB" id="3200163at2759"/>
<dbReference type="InterPro" id="IPR029058">
    <property type="entry name" value="AB_hydrolase_fold"/>
</dbReference>
<dbReference type="Gene3D" id="3.40.50.1820">
    <property type="entry name" value="alpha/beta hydrolase"/>
    <property type="match status" value="1"/>
</dbReference>
<organism evidence="4">
    <name type="scientific">Enterobius vermicularis</name>
    <name type="common">Human pinworm</name>
    <dbReference type="NCBI Taxonomy" id="51028"/>
    <lineage>
        <taxon>Eukaryota</taxon>
        <taxon>Metazoa</taxon>
        <taxon>Ecdysozoa</taxon>
        <taxon>Nematoda</taxon>
        <taxon>Chromadorea</taxon>
        <taxon>Rhabditida</taxon>
        <taxon>Spirurina</taxon>
        <taxon>Oxyuridomorpha</taxon>
        <taxon>Oxyuroidea</taxon>
        <taxon>Oxyuridae</taxon>
        <taxon>Enterobius</taxon>
    </lineage>
</organism>
<dbReference type="ESTHER" id="entve-a0a0n4v432">
    <property type="family name" value="Carb_B_Nematoda"/>
</dbReference>